<dbReference type="AlphaFoldDB" id="A0A9N9B4X2"/>
<comment type="caution">
    <text evidence="1">The sequence shown here is derived from an EMBL/GenBank/DDBJ whole genome shotgun (WGS) entry which is preliminary data.</text>
</comment>
<sequence>MFFNCKKNKSGLRAIISRVILQFRRDTENYRAPAVTCNDLLFSRHGALSKLYSYALIQIIK</sequence>
<dbReference type="EMBL" id="CAJVPP010001367">
    <property type="protein sequence ID" value="CAG8551294.1"/>
    <property type="molecule type" value="Genomic_DNA"/>
</dbReference>
<name>A0A9N9B4X2_FUNMO</name>
<reference evidence="1" key="1">
    <citation type="submission" date="2021-06" db="EMBL/GenBank/DDBJ databases">
        <authorList>
            <person name="Kallberg Y."/>
            <person name="Tangrot J."/>
            <person name="Rosling A."/>
        </authorList>
    </citation>
    <scope>NUCLEOTIDE SEQUENCE</scope>
    <source>
        <strain evidence="1">87-6 pot B 2015</strain>
    </source>
</reference>
<evidence type="ECO:0000313" key="2">
    <source>
        <dbReference type="Proteomes" id="UP000789375"/>
    </source>
</evidence>
<proteinExistence type="predicted"/>
<evidence type="ECO:0000313" key="1">
    <source>
        <dbReference type="EMBL" id="CAG8551294.1"/>
    </source>
</evidence>
<protein>
    <submittedName>
        <fullName evidence="1">2105_t:CDS:1</fullName>
    </submittedName>
</protein>
<dbReference type="Proteomes" id="UP000789375">
    <property type="component" value="Unassembled WGS sequence"/>
</dbReference>
<gene>
    <name evidence="1" type="ORF">FMOSSE_LOCUS6481</name>
</gene>
<accession>A0A9N9B4X2</accession>
<organism evidence="1 2">
    <name type="scientific">Funneliformis mosseae</name>
    <name type="common">Endomycorrhizal fungus</name>
    <name type="synonym">Glomus mosseae</name>
    <dbReference type="NCBI Taxonomy" id="27381"/>
    <lineage>
        <taxon>Eukaryota</taxon>
        <taxon>Fungi</taxon>
        <taxon>Fungi incertae sedis</taxon>
        <taxon>Mucoromycota</taxon>
        <taxon>Glomeromycotina</taxon>
        <taxon>Glomeromycetes</taxon>
        <taxon>Glomerales</taxon>
        <taxon>Glomeraceae</taxon>
        <taxon>Funneliformis</taxon>
    </lineage>
</organism>
<keyword evidence="2" id="KW-1185">Reference proteome</keyword>